<name>A0A811T8F3_9EURY</name>
<dbReference type="InterPro" id="IPR002509">
    <property type="entry name" value="NODB_dom"/>
</dbReference>
<feature type="domain" description="NodB homology" evidence="1">
    <location>
        <begin position="33"/>
        <end position="172"/>
    </location>
</feature>
<proteinExistence type="predicted"/>
<sequence length="309" mass="35711">MSNKKLFNRPTFIISLDVESVWGYAAYPSHKDIALLKRDDTNGRGCIDALLNLFEKHNIPATWAVVGHLFLDHCEKEDGIPHKDMPRFKEDWYSVDPCTDIQKDPLYYGRDIVEKILSNRIEHEIGYHSFSHVIFSECSREVAEAEIKMSNELAKEFGITLKSFVFPENKIGHVDILKKYGFKIYRGENGYRRCNPSQNILVRKLNGGINKLIAPPVQPKWMDGIWKIPSSMFFCDPQIKFSVLPRAKLGLYRAIRAKKVFHAWLHPHNLLRYSSLKGDLDRFLGIVAKKRDEGKIEVMTMGEFAEVLR</sequence>
<dbReference type="Pfam" id="PF01522">
    <property type="entry name" value="Polysacc_deac_1"/>
    <property type="match status" value="1"/>
</dbReference>
<dbReference type="GO" id="GO:0016810">
    <property type="term" value="F:hydrolase activity, acting on carbon-nitrogen (but not peptide) bonds"/>
    <property type="evidence" value="ECO:0007669"/>
    <property type="project" value="InterPro"/>
</dbReference>
<dbReference type="EMBL" id="CAJHIO010000002">
    <property type="protein sequence ID" value="CAD6491095.1"/>
    <property type="molecule type" value="Genomic_DNA"/>
</dbReference>
<dbReference type="GO" id="GO:0005975">
    <property type="term" value="P:carbohydrate metabolic process"/>
    <property type="evidence" value="ECO:0007669"/>
    <property type="project" value="InterPro"/>
</dbReference>
<dbReference type="Proteomes" id="UP000610373">
    <property type="component" value="Unassembled WGS sequence"/>
</dbReference>
<dbReference type="InterPro" id="IPR011330">
    <property type="entry name" value="Glyco_hydro/deAcase_b/a-brl"/>
</dbReference>
<dbReference type="AlphaFoldDB" id="A0A811T8F3"/>
<organism evidence="2 3">
    <name type="scientific">Candidatus Argoarchaeum ethanivorans</name>
    <dbReference type="NCBI Taxonomy" id="2608793"/>
    <lineage>
        <taxon>Archaea</taxon>
        <taxon>Methanobacteriati</taxon>
        <taxon>Methanobacteriota</taxon>
        <taxon>Stenosarchaea group</taxon>
        <taxon>Methanomicrobia</taxon>
        <taxon>Methanosarcinales</taxon>
        <taxon>Methanosarcinales incertae sedis</taxon>
        <taxon>GOM Arc I cluster</taxon>
        <taxon>Candidatus Argoarchaeum</taxon>
    </lineage>
</organism>
<dbReference type="SUPFAM" id="SSF88713">
    <property type="entry name" value="Glycoside hydrolase/deacetylase"/>
    <property type="match status" value="1"/>
</dbReference>
<evidence type="ECO:0000313" key="2">
    <source>
        <dbReference type="EMBL" id="CAD6491095.1"/>
    </source>
</evidence>
<reference evidence="2" key="1">
    <citation type="submission" date="2020-10" db="EMBL/GenBank/DDBJ databases">
        <authorList>
            <person name="Hahn C.J."/>
            <person name="Laso-Perez R."/>
            <person name="Vulcano F."/>
            <person name="Vaziourakis K.-M."/>
            <person name="Stokke R."/>
            <person name="Steen I.H."/>
            <person name="Teske A."/>
            <person name="Boetius A."/>
            <person name="Liebeke M."/>
            <person name="Amann R."/>
            <person name="Knittel K."/>
        </authorList>
    </citation>
    <scope>NUCLEOTIDE SEQUENCE</scope>
    <source>
        <strain evidence="2">Gfbio:e3339647-f889-4370-9287-4fb5cb688e4c:AG392O15_GoMArc1</strain>
    </source>
</reference>
<gene>
    <name evidence="2" type="ORF">CHKLHMKO_00052</name>
</gene>
<evidence type="ECO:0000313" key="3">
    <source>
        <dbReference type="Proteomes" id="UP000610373"/>
    </source>
</evidence>
<protein>
    <submittedName>
        <fullName evidence="2">Polysaccharide deacetylase</fullName>
    </submittedName>
</protein>
<comment type="caution">
    <text evidence="2">The sequence shown here is derived from an EMBL/GenBank/DDBJ whole genome shotgun (WGS) entry which is preliminary data.</text>
</comment>
<evidence type="ECO:0000259" key="1">
    <source>
        <dbReference type="Pfam" id="PF01522"/>
    </source>
</evidence>
<accession>A0A811T8F3</accession>
<dbReference type="Gene3D" id="3.20.20.370">
    <property type="entry name" value="Glycoside hydrolase/deacetylase"/>
    <property type="match status" value="1"/>
</dbReference>